<organism evidence="2 3">
    <name type="scientific">Paenibacillus gansuensis</name>
    <dbReference type="NCBI Taxonomy" id="306542"/>
    <lineage>
        <taxon>Bacteria</taxon>
        <taxon>Bacillati</taxon>
        <taxon>Bacillota</taxon>
        <taxon>Bacilli</taxon>
        <taxon>Bacillales</taxon>
        <taxon>Paenibacillaceae</taxon>
        <taxon>Paenibacillus</taxon>
    </lineage>
</organism>
<keyword evidence="1" id="KW-1133">Transmembrane helix</keyword>
<keyword evidence="1" id="KW-0472">Membrane</keyword>
<dbReference type="Gene3D" id="2.60.40.10">
    <property type="entry name" value="Immunoglobulins"/>
    <property type="match status" value="1"/>
</dbReference>
<comment type="caution">
    <text evidence="2">The sequence shown here is derived from an EMBL/GenBank/DDBJ whole genome shotgun (WGS) entry which is preliminary data.</text>
</comment>
<name>A0ABW5PF79_9BACL</name>
<dbReference type="Proteomes" id="UP001597541">
    <property type="component" value="Unassembled WGS sequence"/>
</dbReference>
<dbReference type="RefSeq" id="WP_377604519.1">
    <property type="nucleotide sequence ID" value="NZ_JBHUME010000010.1"/>
</dbReference>
<accession>A0ABW5PF79</accession>
<protein>
    <recommendedName>
        <fullName evidence="4">Next to BRCA1 central domain-containing protein</fullName>
    </recommendedName>
</protein>
<keyword evidence="1" id="KW-0812">Transmembrane</keyword>
<reference evidence="3" key="1">
    <citation type="journal article" date="2019" name="Int. J. Syst. Evol. Microbiol.">
        <title>The Global Catalogue of Microorganisms (GCM) 10K type strain sequencing project: providing services to taxonomists for standard genome sequencing and annotation.</title>
        <authorList>
            <consortium name="The Broad Institute Genomics Platform"/>
            <consortium name="The Broad Institute Genome Sequencing Center for Infectious Disease"/>
            <person name="Wu L."/>
            <person name="Ma J."/>
        </authorList>
    </citation>
    <scope>NUCLEOTIDE SEQUENCE [LARGE SCALE GENOMIC DNA]</scope>
    <source>
        <strain evidence="3">KCTC 3950</strain>
    </source>
</reference>
<evidence type="ECO:0000256" key="1">
    <source>
        <dbReference type="SAM" id="Phobius"/>
    </source>
</evidence>
<evidence type="ECO:0000313" key="2">
    <source>
        <dbReference type="EMBL" id="MFD2614057.1"/>
    </source>
</evidence>
<evidence type="ECO:0000313" key="3">
    <source>
        <dbReference type="Proteomes" id="UP001597541"/>
    </source>
</evidence>
<feature type="transmembrane region" description="Helical" evidence="1">
    <location>
        <begin position="153"/>
        <end position="170"/>
    </location>
</feature>
<gene>
    <name evidence="2" type="ORF">ACFSUF_16750</name>
</gene>
<sequence>MKSTKWLLFWVMILMVLLLPDVIYAEANVPLKVTYIENTTPAKMRVGNQTLIKLKIMNTGSEVWNKDEYFISYHWLATDGSPVMYEGPRIKLKHDVIPGTDIQTDIRIVPPAKEGAYILQWDMVHEGVTWFSKISKDNTDQYQVTVVKNNVRTFWFILFGILLLSYFFILKKISK</sequence>
<evidence type="ECO:0008006" key="4">
    <source>
        <dbReference type="Google" id="ProtNLM"/>
    </source>
</evidence>
<keyword evidence="3" id="KW-1185">Reference proteome</keyword>
<dbReference type="EMBL" id="JBHUME010000010">
    <property type="protein sequence ID" value="MFD2614057.1"/>
    <property type="molecule type" value="Genomic_DNA"/>
</dbReference>
<dbReference type="InterPro" id="IPR013783">
    <property type="entry name" value="Ig-like_fold"/>
</dbReference>
<proteinExistence type="predicted"/>